<dbReference type="Proteomes" id="UP000285349">
    <property type="component" value="Unassembled WGS sequence"/>
</dbReference>
<name>A0A423JZF9_9PSED</name>
<reference evidence="1 2" key="1">
    <citation type="submission" date="2016-10" db="EMBL/GenBank/DDBJ databases">
        <title>Comparative genome analysis of multiple Pseudomonas spp. focuses on biocontrol and plant growth promoting traits.</title>
        <authorList>
            <person name="Tao X.-Y."/>
            <person name="Taylor C.G."/>
        </authorList>
    </citation>
    <scope>NUCLEOTIDE SEQUENCE [LARGE SCALE GENOMIC DNA]</scope>
    <source>
        <strain evidence="1 2">37A10</strain>
    </source>
</reference>
<organism evidence="1 2">
    <name type="scientific">Pseudomonas frederiksbergensis</name>
    <dbReference type="NCBI Taxonomy" id="104087"/>
    <lineage>
        <taxon>Bacteria</taxon>
        <taxon>Pseudomonadati</taxon>
        <taxon>Pseudomonadota</taxon>
        <taxon>Gammaproteobacteria</taxon>
        <taxon>Pseudomonadales</taxon>
        <taxon>Pseudomonadaceae</taxon>
        <taxon>Pseudomonas</taxon>
    </lineage>
</organism>
<sequence length="161" mass="18037">MSKADELAAKLRETRQTGIDATLGTDQAIDSWPGEVYAMYHQIEAWLKPLLEAGLSIRRNPTHVFERHPEGATYAYSIDQLVIEGNHHSITFVPIVRFTADGEGRVEIHLKGKEIPLLRTVSEHGETQWWLQSIEQSGQQPDAVALTEVNLLSVIQEGLDL</sequence>
<dbReference type="OrthoDB" id="7017599at2"/>
<dbReference type="RefSeq" id="WP_123512457.1">
    <property type="nucleotide sequence ID" value="NZ_MOBQ01000024.1"/>
</dbReference>
<proteinExistence type="predicted"/>
<evidence type="ECO:0000313" key="2">
    <source>
        <dbReference type="Proteomes" id="UP000285349"/>
    </source>
</evidence>
<gene>
    <name evidence="1" type="ORF">BK666_20090</name>
</gene>
<evidence type="ECO:0000313" key="1">
    <source>
        <dbReference type="EMBL" id="RON43388.1"/>
    </source>
</evidence>
<dbReference type="AlphaFoldDB" id="A0A423JZF9"/>
<accession>A0A423JZF9</accession>
<dbReference type="EMBL" id="MOBQ01000024">
    <property type="protein sequence ID" value="RON43388.1"/>
    <property type="molecule type" value="Genomic_DNA"/>
</dbReference>
<comment type="caution">
    <text evidence="1">The sequence shown here is derived from an EMBL/GenBank/DDBJ whole genome shotgun (WGS) entry which is preliminary data.</text>
</comment>
<protein>
    <submittedName>
        <fullName evidence="1">Uncharacterized protein</fullName>
    </submittedName>
</protein>